<dbReference type="AlphaFoldDB" id="A0AAV2ADK7"/>
<gene>
    <name evidence="2" type="ORF">LARSCL_LOCUS11891</name>
</gene>
<evidence type="ECO:0000256" key="1">
    <source>
        <dbReference type="SAM" id="SignalP"/>
    </source>
</evidence>
<accession>A0AAV2ADK7</accession>
<feature type="signal peptide" evidence="1">
    <location>
        <begin position="1"/>
        <end position="30"/>
    </location>
</feature>
<proteinExistence type="predicted"/>
<feature type="chain" id="PRO_5043740881" description="Glycine-rich protein" evidence="1">
    <location>
        <begin position="31"/>
        <end position="98"/>
    </location>
</feature>
<reference evidence="2 3" key="1">
    <citation type="submission" date="2024-04" db="EMBL/GenBank/DDBJ databases">
        <authorList>
            <person name="Rising A."/>
            <person name="Reimegard J."/>
            <person name="Sonavane S."/>
            <person name="Akerstrom W."/>
            <person name="Nylinder S."/>
            <person name="Hedman E."/>
            <person name="Kallberg Y."/>
        </authorList>
    </citation>
    <scope>NUCLEOTIDE SEQUENCE [LARGE SCALE GENOMIC DNA]</scope>
</reference>
<keyword evidence="1" id="KW-0732">Signal</keyword>
<dbReference type="Proteomes" id="UP001497382">
    <property type="component" value="Unassembled WGS sequence"/>
</dbReference>
<sequence>MFFGTRPVTMSKVGVLFYIWAVCSFLETNCAPQMPMMPDMPSMPPRGGITFADVMRMFGLNFDFNTALNGAAHLADENGRGPGFNLGFGGNGGLNLGG</sequence>
<comment type="caution">
    <text evidence="2">The sequence shown here is derived from an EMBL/GenBank/DDBJ whole genome shotgun (WGS) entry which is preliminary data.</text>
</comment>
<evidence type="ECO:0000313" key="3">
    <source>
        <dbReference type="Proteomes" id="UP001497382"/>
    </source>
</evidence>
<organism evidence="2 3">
    <name type="scientific">Larinioides sclopetarius</name>
    <dbReference type="NCBI Taxonomy" id="280406"/>
    <lineage>
        <taxon>Eukaryota</taxon>
        <taxon>Metazoa</taxon>
        <taxon>Ecdysozoa</taxon>
        <taxon>Arthropoda</taxon>
        <taxon>Chelicerata</taxon>
        <taxon>Arachnida</taxon>
        <taxon>Araneae</taxon>
        <taxon>Araneomorphae</taxon>
        <taxon>Entelegynae</taxon>
        <taxon>Araneoidea</taxon>
        <taxon>Araneidae</taxon>
        <taxon>Larinioides</taxon>
    </lineage>
</organism>
<dbReference type="EMBL" id="CAXIEN010000151">
    <property type="protein sequence ID" value="CAL1281990.1"/>
    <property type="molecule type" value="Genomic_DNA"/>
</dbReference>
<evidence type="ECO:0008006" key="4">
    <source>
        <dbReference type="Google" id="ProtNLM"/>
    </source>
</evidence>
<evidence type="ECO:0000313" key="2">
    <source>
        <dbReference type="EMBL" id="CAL1281990.1"/>
    </source>
</evidence>
<name>A0AAV2ADK7_9ARAC</name>
<keyword evidence="3" id="KW-1185">Reference proteome</keyword>
<protein>
    <recommendedName>
        <fullName evidence="4">Glycine-rich protein</fullName>
    </recommendedName>
</protein>